<evidence type="ECO:0000256" key="1">
    <source>
        <dbReference type="SAM" id="Phobius"/>
    </source>
</evidence>
<dbReference type="AlphaFoldDB" id="A0A562KM85"/>
<gene>
    <name evidence="2" type="ORF">IP97_01024</name>
</gene>
<proteinExistence type="predicted"/>
<feature type="transmembrane region" description="Helical" evidence="1">
    <location>
        <begin position="6"/>
        <end position="25"/>
    </location>
</feature>
<sequence length="69" mass="8237">MNNYFWKGLLFLIISILGYVYHRWWKSDKKEKGIKLFGYDKTVRIVDHWGFIILTALGAIICFFAAYNE</sequence>
<keyword evidence="3" id="KW-1185">Reference proteome</keyword>
<reference evidence="2 3" key="1">
    <citation type="journal article" date="2015" name="Stand. Genomic Sci.">
        <title>Genomic Encyclopedia of Bacterial and Archaeal Type Strains, Phase III: the genomes of soil and plant-associated and newly described type strains.</title>
        <authorList>
            <person name="Whitman W.B."/>
            <person name="Woyke T."/>
            <person name="Klenk H.P."/>
            <person name="Zhou Y."/>
            <person name="Lilburn T.G."/>
            <person name="Beck B.J."/>
            <person name="De Vos P."/>
            <person name="Vandamme P."/>
            <person name="Eisen J.A."/>
            <person name="Garrity G."/>
            <person name="Hugenholtz P."/>
            <person name="Kyrpides N.C."/>
        </authorList>
    </citation>
    <scope>NUCLEOTIDE SEQUENCE [LARGE SCALE GENOMIC DNA]</scope>
    <source>
        <strain evidence="2 3">CGMCC 1.6844</strain>
    </source>
</reference>
<comment type="caution">
    <text evidence="2">The sequence shown here is derived from an EMBL/GenBank/DDBJ whole genome shotgun (WGS) entry which is preliminary data.</text>
</comment>
<protein>
    <submittedName>
        <fullName evidence="2">Uncharacterized protein</fullName>
    </submittedName>
</protein>
<name>A0A562KM85_9FLAO</name>
<keyword evidence="1" id="KW-0812">Transmembrane</keyword>
<dbReference type="EMBL" id="VLKM01000003">
    <property type="protein sequence ID" value="TWH96482.1"/>
    <property type="molecule type" value="Genomic_DNA"/>
</dbReference>
<dbReference type="Proteomes" id="UP000315312">
    <property type="component" value="Unassembled WGS sequence"/>
</dbReference>
<keyword evidence="1" id="KW-0472">Membrane</keyword>
<organism evidence="2 3">
    <name type="scientific">Flavobacterium cheniae</name>
    <dbReference type="NCBI Taxonomy" id="295428"/>
    <lineage>
        <taxon>Bacteria</taxon>
        <taxon>Pseudomonadati</taxon>
        <taxon>Bacteroidota</taxon>
        <taxon>Flavobacteriia</taxon>
        <taxon>Flavobacteriales</taxon>
        <taxon>Flavobacteriaceae</taxon>
        <taxon>Flavobacterium</taxon>
    </lineage>
</organism>
<evidence type="ECO:0000313" key="2">
    <source>
        <dbReference type="EMBL" id="TWH96482.1"/>
    </source>
</evidence>
<evidence type="ECO:0000313" key="3">
    <source>
        <dbReference type="Proteomes" id="UP000315312"/>
    </source>
</evidence>
<accession>A0A562KM85</accession>
<keyword evidence="1" id="KW-1133">Transmembrane helix</keyword>
<feature type="transmembrane region" description="Helical" evidence="1">
    <location>
        <begin position="46"/>
        <end position="67"/>
    </location>
</feature>